<dbReference type="Gene3D" id="2.60.120.40">
    <property type="match status" value="1"/>
</dbReference>
<evidence type="ECO:0000313" key="8">
    <source>
        <dbReference type="Proteomes" id="UP000507470"/>
    </source>
</evidence>
<keyword evidence="3 5" id="KW-0732">Signal</keyword>
<dbReference type="Pfam" id="PF00386">
    <property type="entry name" value="C1q"/>
    <property type="match status" value="1"/>
</dbReference>
<dbReference type="EMBL" id="CACVKT020000513">
    <property type="protein sequence ID" value="CAC5359557.1"/>
    <property type="molecule type" value="Genomic_DNA"/>
</dbReference>
<dbReference type="PANTHER" id="PTHR22923:SF116">
    <property type="entry name" value="C1Q DOMAIN-CONTAINING PROTEIN"/>
    <property type="match status" value="1"/>
</dbReference>
<organism evidence="7 8">
    <name type="scientific">Mytilus coruscus</name>
    <name type="common">Sea mussel</name>
    <dbReference type="NCBI Taxonomy" id="42192"/>
    <lineage>
        <taxon>Eukaryota</taxon>
        <taxon>Metazoa</taxon>
        <taxon>Spiralia</taxon>
        <taxon>Lophotrochozoa</taxon>
        <taxon>Mollusca</taxon>
        <taxon>Bivalvia</taxon>
        <taxon>Autobranchia</taxon>
        <taxon>Pteriomorphia</taxon>
        <taxon>Mytilida</taxon>
        <taxon>Mytiloidea</taxon>
        <taxon>Mytilidae</taxon>
        <taxon>Mytilinae</taxon>
        <taxon>Mytilus</taxon>
    </lineage>
</organism>
<dbReference type="PROSITE" id="PS50871">
    <property type="entry name" value="C1Q"/>
    <property type="match status" value="1"/>
</dbReference>
<feature type="domain" description="C1q" evidence="6">
    <location>
        <begin position="113"/>
        <end position="250"/>
    </location>
</feature>
<dbReference type="InterPro" id="IPR050822">
    <property type="entry name" value="Cerebellin_Synaptic_Org"/>
</dbReference>
<dbReference type="Proteomes" id="UP000507470">
    <property type="component" value="Unassembled WGS sequence"/>
</dbReference>
<proteinExistence type="predicted"/>
<evidence type="ECO:0000259" key="6">
    <source>
        <dbReference type="PROSITE" id="PS50871"/>
    </source>
</evidence>
<accession>A0A6J7ZZQ1</accession>
<dbReference type="InterPro" id="IPR001073">
    <property type="entry name" value="C1q_dom"/>
</dbReference>
<reference evidence="7 8" key="1">
    <citation type="submission" date="2020-06" db="EMBL/GenBank/DDBJ databases">
        <authorList>
            <person name="Li R."/>
            <person name="Bekaert M."/>
        </authorList>
    </citation>
    <scope>NUCLEOTIDE SEQUENCE [LARGE SCALE GENOMIC DNA]</scope>
    <source>
        <strain evidence="8">wild</strain>
    </source>
</reference>
<gene>
    <name evidence="7" type="ORF">MCOR_2356</name>
</gene>
<evidence type="ECO:0000256" key="3">
    <source>
        <dbReference type="ARBA" id="ARBA00022729"/>
    </source>
</evidence>
<dbReference type="InterPro" id="IPR008983">
    <property type="entry name" value="Tumour_necrosis_fac-like_dom"/>
</dbReference>
<dbReference type="PRINTS" id="PR00007">
    <property type="entry name" value="COMPLEMNTC1Q"/>
</dbReference>
<dbReference type="GO" id="GO:0005576">
    <property type="term" value="C:extracellular region"/>
    <property type="evidence" value="ECO:0007669"/>
    <property type="project" value="UniProtKB-SubCell"/>
</dbReference>
<feature type="chain" id="PRO_5026687780" description="C1q domain-containing protein" evidence="5">
    <location>
        <begin position="22"/>
        <end position="250"/>
    </location>
</feature>
<sequence length="250" mass="27733">MNMSVLIVLTILSIWHGVSRALLDQGIPSTPKLPADEAAYLHQILNQESALRMELEKQITSLQSSVYSFQQEFLSMKTENNIIKGNLSNLQQDVSRLRLENNSLLRNLSTTNHSAGTVMFSAYLSTTINNPHVDQTIIFDKTFTNINNVNNTRSGIFTAPVSGYYLFSLTVTSHSFNTHVNLVYNGKGVVSLIADIHHANYYGRGSVTLIHQMNVGDNIWVSSNDDRITNGILGGNPPLTLFTGHLLQDI</sequence>
<keyword evidence="2" id="KW-0964">Secreted</keyword>
<dbReference type="SUPFAM" id="SSF49842">
    <property type="entry name" value="TNF-like"/>
    <property type="match status" value="1"/>
</dbReference>
<evidence type="ECO:0000256" key="1">
    <source>
        <dbReference type="ARBA" id="ARBA00004613"/>
    </source>
</evidence>
<keyword evidence="4" id="KW-0175">Coiled coil</keyword>
<dbReference type="PANTHER" id="PTHR22923">
    <property type="entry name" value="CEREBELLIN-RELATED"/>
    <property type="match status" value="1"/>
</dbReference>
<dbReference type="OrthoDB" id="6057549at2759"/>
<feature type="signal peptide" evidence="5">
    <location>
        <begin position="1"/>
        <end position="21"/>
    </location>
</feature>
<comment type="subcellular location">
    <subcellularLocation>
        <location evidence="1">Secreted</location>
    </subcellularLocation>
</comment>
<protein>
    <recommendedName>
        <fullName evidence="6">C1q domain-containing protein</fullName>
    </recommendedName>
</protein>
<evidence type="ECO:0000256" key="5">
    <source>
        <dbReference type="SAM" id="SignalP"/>
    </source>
</evidence>
<keyword evidence="8" id="KW-1185">Reference proteome</keyword>
<dbReference type="AlphaFoldDB" id="A0A6J7ZZQ1"/>
<name>A0A6J7ZZQ1_MYTCO</name>
<evidence type="ECO:0000256" key="2">
    <source>
        <dbReference type="ARBA" id="ARBA00022525"/>
    </source>
</evidence>
<feature type="coiled-coil region" evidence="4">
    <location>
        <begin position="45"/>
        <end position="107"/>
    </location>
</feature>
<evidence type="ECO:0000313" key="7">
    <source>
        <dbReference type="EMBL" id="CAC5359557.1"/>
    </source>
</evidence>
<evidence type="ECO:0000256" key="4">
    <source>
        <dbReference type="SAM" id="Coils"/>
    </source>
</evidence>
<dbReference type="SMART" id="SM00110">
    <property type="entry name" value="C1Q"/>
    <property type="match status" value="1"/>
</dbReference>